<evidence type="ECO:0000259" key="6">
    <source>
        <dbReference type="PROSITE" id="PS50850"/>
    </source>
</evidence>
<dbReference type="PANTHER" id="PTHR24064">
    <property type="entry name" value="SOLUTE CARRIER FAMILY 22 MEMBER"/>
    <property type="match status" value="1"/>
</dbReference>
<dbReference type="CDD" id="cd17317">
    <property type="entry name" value="MFS_SLC22"/>
    <property type="match status" value="1"/>
</dbReference>
<feature type="transmembrane region" description="Helical" evidence="5">
    <location>
        <begin position="407"/>
        <end position="430"/>
    </location>
</feature>
<accession>A0ABN8MM50</accession>
<dbReference type="InterPro" id="IPR005828">
    <property type="entry name" value="MFS_sugar_transport-like"/>
</dbReference>
<feature type="transmembrane region" description="Helical" evidence="5">
    <location>
        <begin position="352"/>
        <end position="373"/>
    </location>
</feature>
<keyword evidence="4 5" id="KW-0472">Membrane</keyword>
<feature type="transmembrane region" description="Helical" evidence="5">
    <location>
        <begin position="203"/>
        <end position="225"/>
    </location>
</feature>
<dbReference type="PROSITE" id="PS50850">
    <property type="entry name" value="MFS"/>
    <property type="match status" value="1"/>
</dbReference>
<gene>
    <name evidence="7" type="ORF">PEVE_00037163</name>
</gene>
<feature type="transmembrane region" description="Helical" evidence="5">
    <location>
        <begin position="323"/>
        <end position="340"/>
    </location>
</feature>
<evidence type="ECO:0000256" key="3">
    <source>
        <dbReference type="ARBA" id="ARBA00022989"/>
    </source>
</evidence>
<evidence type="ECO:0000256" key="2">
    <source>
        <dbReference type="ARBA" id="ARBA00022692"/>
    </source>
</evidence>
<dbReference type="EMBL" id="CALNXI010000603">
    <property type="protein sequence ID" value="CAH3029960.1"/>
    <property type="molecule type" value="Genomic_DNA"/>
</dbReference>
<dbReference type="InterPro" id="IPR036259">
    <property type="entry name" value="MFS_trans_sf"/>
</dbReference>
<proteinExistence type="predicted"/>
<keyword evidence="8" id="KW-1185">Reference proteome</keyword>
<keyword evidence="3 5" id="KW-1133">Transmembrane helix</keyword>
<evidence type="ECO:0000256" key="1">
    <source>
        <dbReference type="ARBA" id="ARBA00004141"/>
    </source>
</evidence>
<evidence type="ECO:0000313" key="8">
    <source>
        <dbReference type="Proteomes" id="UP001159427"/>
    </source>
</evidence>
<feature type="domain" description="Major facilitator superfamily (MFS) profile" evidence="6">
    <location>
        <begin position="37"/>
        <end position="498"/>
    </location>
</feature>
<evidence type="ECO:0000256" key="4">
    <source>
        <dbReference type="ARBA" id="ARBA00023136"/>
    </source>
</evidence>
<name>A0ABN8MM50_9CNID</name>
<dbReference type="Pfam" id="PF00083">
    <property type="entry name" value="Sugar_tr"/>
    <property type="match status" value="1"/>
</dbReference>
<sequence length="549" mass="61337">MSGEKEGEMQSSKPKKSYEFDDLLAMVGGFGRYTFLLYAFMCVMSLPIGLQHLVQVFYGATPKYSCVAFSNAEGNKTCTVLKGGTCCEKCTDYNFSNRLTSAVTEWDLVCDRRHLKAMTQSVYMGGLLVGSVAFSTLSDHFGRKVVVFLSILIMGVGGTVSGVADCLSLFSLFRFVTGAATAGCLLVRFVYCMEIIQIDQRTTAGIVNNIFVSIGFCILSFLAYLIRDWRYLMLTVSLPGLPLLLCMWIIPESPRWLIAKNRLDEAHELLMKYAKKNRVDIDSAQLKHAIQEFKKEEEKNGNQIKKTYGILDMIRTPRLRKRTLICGFNWFVNALVYFGINLNVGNLAGDIYLNFFILCIVEIPGALILMFLMSRYGRRIPYAAFMIFGGLAGMLVLAVPSDEGMRFIVTILAVIGKACILATFLGIYVFTVELYPTIIRNTGVGVCSMMARLGSTITPFIVLLADLPLLSRTLPLVIFGIFGILAGILALWLPETLYSPMAQTVEQAEEWDEDYKIYCCRQHIPAKKEKNIEMSVKENEANDCEHATV</sequence>
<organism evidence="7 8">
    <name type="scientific">Porites evermanni</name>
    <dbReference type="NCBI Taxonomy" id="104178"/>
    <lineage>
        <taxon>Eukaryota</taxon>
        <taxon>Metazoa</taxon>
        <taxon>Cnidaria</taxon>
        <taxon>Anthozoa</taxon>
        <taxon>Hexacorallia</taxon>
        <taxon>Scleractinia</taxon>
        <taxon>Fungiina</taxon>
        <taxon>Poritidae</taxon>
        <taxon>Porites</taxon>
    </lineage>
</organism>
<reference evidence="7 8" key="1">
    <citation type="submission" date="2022-05" db="EMBL/GenBank/DDBJ databases">
        <authorList>
            <consortium name="Genoscope - CEA"/>
            <person name="William W."/>
        </authorList>
    </citation>
    <scope>NUCLEOTIDE SEQUENCE [LARGE SCALE GENOMIC DNA]</scope>
</reference>
<evidence type="ECO:0000256" key="5">
    <source>
        <dbReference type="SAM" id="Phobius"/>
    </source>
</evidence>
<dbReference type="Proteomes" id="UP001159427">
    <property type="component" value="Unassembled WGS sequence"/>
</dbReference>
<feature type="transmembrane region" description="Helical" evidence="5">
    <location>
        <begin position="121"/>
        <end position="138"/>
    </location>
</feature>
<evidence type="ECO:0000313" key="7">
    <source>
        <dbReference type="EMBL" id="CAH3029960.1"/>
    </source>
</evidence>
<feature type="transmembrane region" description="Helical" evidence="5">
    <location>
        <begin position="380"/>
        <end position="401"/>
    </location>
</feature>
<feature type="transmembrane region" description="Helical" evidence="5">
    <location>
        <begin position="231"/>
        <end position="250"/>
    </location>
</feature>
<dbReference type="Gene3D" id="1.20.1250.20">
    <property type="entry name" value="MFS general substrate transporter like domains"/>
    <property type="match status" value="1"/>
</dbReference>
<feature type="transmembrane region" description="Helical" evidence="5">
    <location>
        <begin position="442"/>
        <end position="462"/>
    </location>
</feature>
<keyword evidence="2 5" id="KW-0812">Transmembrane</keyword>
<dbReference type="SUPFAM" id="SSF103473">
    <property type="entry name" value="MFS general substrate transporter"/>
    <property type="match status" value="1"/>
</dbReference>
<feature type="transmembrane region" description="Helical" evidence="5">
    <location>
        <begin position="35"/>
        <end position="54"/>
    </location>
</feature>
<protein>
    <recommendedName>
        <fullName evidence="6">Major facilitator superfamily (MFS) profile domain-containing protein</fullName>
    </recommendedName>
</protein>
<comment type="subcellular location">
    <subcellularLocation>
        <location evidence="1">Membrane</location>
        <topology evidence="1">Multi-pass membrane protein</topology>
    </subcellularLocation>
</comment>
<feature type="transmembrane region" description="Helical" evidence="5">
    <location>
        <begin position="474"/>
        <end position="493"/>
    </location>
</feature>
<comment type="caution">
    <text evidence="7">The sequence shown here is derived from an EMBL/GenBank/DDBJ whole genome shotgun (WGS) entry which is preliminary data.</text>
</comment>
<dbReference type="InterPro" id="IPR020846">
    <property type="entry name" value="MFS_dom"/>
</dbReference>
<feature type="transmembrane region" description="Helical" evidence="5">
    <location>
        <begin position="145"/>
        <end position="164"/>
    </location>
</feature>
<feature type="transmembrane region" description="Helical" evidence="5">
    <location>
        <begin position="170"/>
        <end position="191"/>
    </location>
</feature>